<feature type="modified residue" description="4-aspartylphosphate" evidence="4">
    <location>
        <position position="56"/>
    </location>
</feature>
<dbReference type="SMART" id="SM00448">
    <property type="entry name" value="REC"/>
    <property type="match status" value="1"/>
</dbReference>
<organism evidence="7 8">
    <name type="scientific">Clostridium innocuum</name>
    <dbReference type="NCBI Taxonomy" id="1522"/>
    <lineage>
        <taxon>Bacteria</taxon>
        <taxon>Bacillati</taxon>
        <taxon>Bacillota</taxon>
        <taxon>Clostridia</taxon>
        <taxon>Eubacteriales</taxon>
        <taxon>Clostridiaceae</taxon>
        <taxon>Clostridium</taxon>
    </lineage>
</organism>
<dbReference type="SUPFAM" id="SSF52172">
    <property type="entry name" value="CheY-like"/>
    <property type="match status" value="1"/>
</dbReference>
<dbReference type="EMBL" id="JQIF01000091">
    <property type="protein sequence ID" value="KGJ51969.1"/>
    <property type="molecule type" value="Genomic_DNA"/>
</dbReference>
<dbReference type="RefSeq" id="WP_044907046.1">
    <property type="nucleotide sequence ID" value="NZ_JQIF01000091.1"/>
</dbReference>
<evidence type="ECO:0000256" key="4">
    <source>
        <dbReference type="PROSITE-ProRule" id="PRU00169"/>
    </source>
</evidence>
<dbReference type="Pfam" id="PF00072">
    <property type="entry name" value="Response_reg"/>
    <property type="match status" value="1"/>
</dbReference>
<dbReference type="Pfam" id="PF00990">
    <property type="entry name" value="GGDEF"/>
    <property type="match status" value="1"/>
</dbReference>
<reference evidence="7 8" key="1">
    <citation type="submission" date="2014-08" db="EMBL/GenBank/DDBJ databases">
        <title>Clostridium innocuum, an unnegligible vancomycin-resistant pathogen causing extra-intestinal infections.</title>
        <authorList>
            <person name="Feng Y."/>
            <person name="Chiu C.-H."/>
        </authorList>
    </citation>
    <scope>NUCLEOTIDE SEQUENCE [LARGE SCALE GENOMIC DNA]</scope>
    <source>
        <strain evidence="7 8">AN88</strain>
    </source>
</reference>
<evidence type="ECO:0000313" key="7">
    <source>
        <dbReference type="EMBL" id="KGJ51969.1"/>
    </source>
</evidence>
<dbReference type="PANTHER" id="PTHR44591">
    <property type="entry name" value="STRESS RESPONSE REGULATOR PROTEIN 1"/>
    <property type="match status" value="1"/>
</dbReference>
<dbReference type="Proteomes" id="UP000030008">
    <property type="component" value="Unassembled WGS sequence"/>
</dbReference>
<protein>
    <recommendedName>
        <fullName evidence="1">Stage 0 sporulation protein A homolog</fullName>
    </recommendedName>
</protein>
<comment type="caution">
    <text evidence="7">The sequence shown here is derived from an EMBL/GenBank/DDBJ whole genome shotgun (WGS) entry which is preliminary data.</text>
</comment>
<dbReference type="GO" id="GO:0000160">
    <property type="term" value="P:phosphorelay signal transduction system"/>
    <property type="evidence" value="ECO:0007669"/>
    <property type="project" value="InterPro"/>
</dbReference>
<sequence length="191" mass="21766">MLFERKILVVEDNEINRAALCAILSSQYKVLEAENGEQALSLLKKYREGISLILLDIVMPVMDGYTFLKYLKADHRLNSIPVIVTTSSSSEADEVSALSHGAIDFISKPYRAQIILHRSASIIRLRETSALIHQIQYDRLTGVYSKEYFYQQVRDILFRNPDVKYDILCSDIENFKLINDAFGMAAGDRLL</sequence>
<evidence type="ECO:0000256" key="2">
    <source>
        <dbReference type="ARBA" id="ARBA00022553"/>
    </source>
</evidence>
<keyword evidence="2 4" id="KW-0597">Phosphoprotein</keyword>
<accession>A0A099I1Z8</accession>
<evidence type="ECO:0000259" key="6">
    <source>
        <dbReference type="PROSITE" id="PS50887"/>
    </source>
</evidence>
<evidence type="ECO:0000313" key="8">
    <source>
        <dbReference type="Proteomes" id="UP000030008"/>
    </source>
</evidence>
<evidence type="ECO:0000256" key="3">
    <source>
        <dbReference type="ARBA" id="ARBA00024867"/>
    </source>
</evidence>
<dbReference type="InterPro" id="IPR001789">
    <property type="entry name" value="Sig_transdc_resp-reg_receiver"/>
</dbReference>
<dbReference type="InterPro" id="IPR029787">
    <property type="entry name" value="Nucleotide_cyclase"/>
</dbReference>
<comment type="function">
    <text evidence="3">May play the central regulatory role in sporulation. It may be an element of the effector pathway responsible for the activation of sporulation genes in response to nutritional stress. Spo0A may act in concert with spo0H (a sigma factor) to control the expression of some genes that are critical to the sporulation process.</text>
</comment>
<dbReference type="Gene3D" id="3.30.70.270">
    <property type="match status" value="1"/>
</dbReference>
<dbReference type="InterPro" id="IPR043128">
    <property type="entry name" value="Rev_trsase/Diguanyl_cyclase"/>
</dbReference>
<dbReference type="SUPFAM" id="SSF55073">
    <property type="entry name" value="Nucleotide cyclase"/>
    <property type="match status" value="1"/>
</dbReference>
<dbReference type="PANTHER" id="PTHR44591:SF3">
    <property type="entry name" value="RESPONSE REGULATORY DOMAIN-CONTAINING PROTEIN"/>
    <property type="match status" value="1"/>
</dbReference>
<dbReference type="Gene3D" id="3.40.50.2300">
    <property type="match status" value="1"/>
</dbReference>
<dbReference type="PROSITE" id="PS50110">
    <property type="entry name" value="RESPONSE_REGULATORY"/>
    <property type="match status" value="1"/>
</dbReference>
<feature type="non-terminal residue" evidence="7">
    <location>
        <position position="191"/>
    </location>
</feature>
<dbReference type="PROSITE" id="PS50887">
    <property type="entry name" value="GGDEF"/>
    <property type="match status" value="1"/>
</dbReference>
<feature type="domain" description="Response regulatory" evidence="5">
    <location>
        <begin position="6"/>
        <end position="123"/>
    </location>
</feature>
<feature type="domain" description="GGDEF" evidence="6">
    <location>
        <begin position="163"/>
        <end position="191"/>
    </location>
</feature>
<evidence type="ECO:0000259" key="5">
    <source>
        <dbReference type="PROSITE" id="PS50110"/>
    </source>
</evidence>
<proteinExistence type="predicted"/>
<dbReference type="AlphaFoldDB" id="A0A099I1Z8"/>
<evidence type="ECO:0000256" key="1">
    <source>
        <dbReference type="ARBA" id="ARBA00018672"/>
    </source>
</evidence>
<name>A0A099I1Z8_CLOIN</name>
<dbReference type="InterPro" id="IPR011006">
    <property type="entry name" value="CheY-like_superfamily"/>
</dbReference>
<dbReference type="InterPro" id="IPR050595">
    <property type="entry name" value="Bact_response_regulator"/>
</dbReference>
<gene>
    <name evidence="7" type="ORF">CIAN88_17470</name>
</gene>
<dbReference type="InterPro" id="IPR000160">
    <property type="entry name" value="GGDEF_dom"/>
</dbReference>